<dbReference type="InterPro" id="IPR001227">
    <property type="entry name" value="Ac_transferase_dom_sf"/>
</dbReference>
<dbReference type="Pfam" id="PF00698">
    <property type="entry name" value="Acyl_transf_1"/>
    <property type="match status" value="1"/>
</dbReference>
<dbReference type="PANTHER" id="PTHR42681">
    <property type="entry name" value="MALONYL-COA-ACYL CARRIER PROTEIN TRANSACYLASE, MITOCHONDRIAL"/>
    <property type="match status" value="1"/>
</dbReference>
<dbReference type="PANTHER" id="PTHR42681:SF6">
    <property type="entry name" value="BLL0263 PROTEIN"/>
    <property type="match status" value="1"/>
</dbReference>
<gene>
    <name evidence="2" type="ORF">F506_15755</name>
</gene>
<dbReference type="SMART" id="SM00827">
    <property type="entry name" value="PKS_AT"/>
    <property type="match status" value="1"/>
</dbReference>
<dbReference type="EMBL" id="CP011409">
    <property type="protein sequence ID" value="AKZ63922.1"/>
    <property type="molecule type" value="Genomic_DNA"/>
</dbReference>
<dbReference type="InterPro" id="IPR014043">
    <property type="entry name" value="Acyl_transferase_dom"/>
</dbReference>
<dbReference type="InterPro" id="IPR050858">
    <property type="entry name" value="Mal-CoA-ACP_Trans/PKS_FabD"/>
</dbReference>
<evidence type="ECO:0000313" key="2">
    <source>
        <dbReference type="EMBL" id="AKZ63922.1"/>
    </source>
</evidence>
<keyword evidence="3" id="KW-1185">Reference proteome</keyword>
<proteinExistence type="predicted"/>
<feature type="domain" description="Malonyl-CoA:ACP transacylase (MAT)" evidence="1">
    <location>
        <begin position="8"/>
        <end position="308"/>
    </location>
</feature>
<name>A0ABN4HZ99_9BURK</name>
<dbReference type="SUPFAM" id="SSF52151">
    <property type="entry name" value="FabD/lysophospholipase-like"/>
    <property type="match status" value="1"/>
</dbReference>
<reference evidence="3" key="1">
    <citation type="journal article" date="2015" name="Genome Announc.">
        <title>Complete Genome Sequence of Herbaspirillum hiltneri N3 (DSM 17495), Isolated from Surface-Sterilized Wheat Roots.</title>
        <authorList>
            <person name="Guizelini D."/>
            <person name="Saizaki P.M."/>
            <person name="Coimbra N.A."/>
            <person name="Weiss V.A."/>
            <person name="Faoro H."/>
            <person name="Sfeir M.Z."/>
            <person name="Baura V.A."/>
            <person name="Monteiro R.A."/>
            <person name="Chubatsu L.S."/>
            <person name="Souza E.M."/>
            <person name="Cruz L.M."/>
            <person name="Pedrosa F.O."/>
            <person name="Raittz R.T."/>
            <person name="Marchaukoski J.N."/>
            <person name="Steffens M.B."/>
        </authorList>
    </citation>
    <scope>NUCLEOTIDE SEQUENCE [LARGE SCALE GENOMIC DNA]</scope>
    <source>
        <strain evidence="3">N3</strain>
    </source>
</reference>
<evidence type="ECO:0000259" key="1">
    <source>
        <dbReference type="SMART" id="SM00827"/>
    </source>
</evidence>
<sequence>MSQGFAVLCPGQGGQHPAMFDLLRADTRGQDILREQVLATRFDRPLDEILHDPQLLFANRYAQPLIVATGLAAWRVLRDELPPPALVAGYSIGELTAYGVAGALTDNEAIDLAAARAAYMDASLAQAPHQGLMSVGGVEAGEVEELLRRHGAFVAIVTGFDTLIAGGRSDDLLAAANELEGLGARTGILPVGIASHTPLMESALSPFTAALDALDFREPACAVLAGVSGLEIHDIPSARRTLAQQLTHTIRWSSCMDACAERGVGVALELGPGSALSRMLRERHPHIECRSVSDFRSLAGVVNWLRSRLD</sequence>
<organism evidence="2 3">
    <name type="scientific">Herbaspirillum hiltneri N3</name>
    <dbReference type="NCBI Taxonomy" id="1262470"/>
    <lineage>
        <taxon>Bacteria</taxon>
        <taxon>Pseudomonadati</taxon>
        <taxon>Pseudomonadota</taxon>
        <taxon>Betaproteobacteria</taxon>
        <taxon>Burkholderiales</taxon>
        <taxon>Oxalobacteraceae</taxon>
        <taxon>Herbaspirillum</taxon>
    </lineage>
</organism>
<evidence type="ECO:0000313" key="3">
    <source>
        <dbReference type="Proteomes" id="UP000063429"/>
    </source>
</evidence>
<accession>A0ABN4HZ99</accession>
<dbReference type="Gene3D" id="3.30.70.250">
    <property type="entry name" value="Malonyl-CoA ACP transacylase, ACP-binding"/>
    <property type="match status" value="1"/>
</dbReference>
<dbReference type="Proteomes" id="UP000063429">
    <property type="component" value="Chromosome"/>
</dbReference>
<protein>
    <submittedName>
        <fullName evidence="2">Malonyl CoA-ACP transacylase</fullName>
    </submittedName>
</protein>
<dbReference type="Gene3D" id="3.40.366.10">
    <property type="entry name" value="Malonyl-Coenzyme A Acyl Carrier Protein, domain 2"/>
    <property type="match status" value="1"/>
</dbReference>
<dbReference type="RefSeq" id="WP_053198946.1">
    <property type="nucleotide sequence ID" value="NZ_CP011409.1"/>
</dbReference>
<dbReference type="InterPro" id="IPR016035">
    <property type="entry name" value="Acyl_Trfase/lysoPLipase"/>
</dbReference>